<reference evidence="6" key="1">
    <citation type="submission" date="2020-09" db="EMBL/GenBank/DDBJ databases">
        <title>Hoyosella lacisalsi sp. nov., a halotolerant actinobacterium isolated from soil of Lake Gudzhirganskoe.</title>
        <authorList>
            <person name="Yang Q."/>
            <person name="Guo P.Y."/>
            <person name="Liu S.W."/>
            <person name="Li F.N."/>
            <person name="Sun C.H."/>
        </authorList>
    </citation>
    <scope>NUCLEOTIDE SEQUENCE</scope>
    <source>
        <strain evidence="6">G463</strain>
    </source>
</reference>
<dbReference type="AlphaFoldDB" id="A0A927JCD5"/>
<gene>
    <name evidence="6" type="ORF">HT102_09300</name>
</gene>
<evidence type="ECO:0000256" key="4">
    <source>
        <dbReference type="PROSITE-ProRule" id="PRU00335"/>
    </source>
</evidence>
<dbReference type="SUPFAM" id="SSF46689">
    <property type="entry name" value="Homeodomain-like"/>
    <property type="match status" value="1"/>
</dbReference>
<dbReference type="GO" id="GO:0003700">
    <property type="term" value="F:DNA-binding transcription factor activity"/>
    <property type="evidence" value="ECO:0007669"/>
    <property type="project" value="TreeGrafter"/>
</dbReference>
<sequence length="187" mass="20240">MLDAALGIAVSDGVSAVTIRAVADRLDVTRPVVYSCFDDRVELIDALLDRESQVLLASTLDALAASGRAAQDPEDAFVRGYQALLRAGAAHADSWRLTFSRAREPEVADRFAAARAEVAAAARAQLAPMLRARATPDLERKLPVLVELFISSCEAAMRSLLDEPATWSPDELGELYGHAMWRAFSKV</sequence>
<dbReference type="Pfam" id="PF00440">
    <property type="entry name" value="TetR_N"/>
    <property type="match status" value="1"/>
</dbReference>
<dbReference type="Proteomes" id="UP000642993">
    <property type="component" value="Unassembled WGS sequence"/>
</dbReference>
<feature type="DNA-binding region" description="H-T-H motif" evidence="4">
    <location>
        <begin position="18"/>
        <end position="37"/>
    </location>
</feature>
<keyword evidence="2 4" id="KW-0238">DNA-binding</keyword>
<dbReference type="GO" id="GO:0000976">
    <property type="term" value="F:transcription cis-regulatory region binding"/>
    <property type="evidence" value="ECO:0007669"/>
    <property type="project" value="TreeGrafter"/>
</dbReference>
<dbReference type="PANTHER" id="PTHR30055">
    <property type="entry name" value="HTH-TYPE TRANSCRIPTIONAL REGULATOR RUTR"/>
    <property type="match status" value="1"/>
</dbReference>
<proteinExistence type="predicted"/>
<comment type="caution">
    <text evidence="6">The sequence shown here is derived from an EMBL/GenBank/DDBJ whole genome shotgun (WGS) entry which is preliminary data.</text>
</comment>
<dbReference type="Gene3D" id="1.10.357.10">
    <property type="entry name" value="Tetracycline Repressor, domain 2"/>
    <property type="match status" value="1"/>
</dbReference>
<accession>A0A927JCD5</accession>
<evidence type="ECO:0000313" key="7">
    <source>
        <dbReference type="Proteomes" id="UP000642993"/>
    </source>
</evidence>
<name>A0A927JCD5_9ACTN</name>
<evidence type="ECO:0000256" key="2">
    <source>
        <dbReference type="ARBA" id="ARBA00023125"/>
    </source>
</evidence>
<evidence type="ECO:0000256" key="3">
    <source>
        <dbReference type="ARBA" id="ARBA00023163"/>
    </source>
</evidence>
<dbReference type="InterPro" id="IPR001647">
    <property type="entry name" value="HTH_TetR"/>
</dbReference>
<evidence type="ECO:0000256" key="1">
    <source>
        <dbReference type="ARBA" id="ARBA00023015"/>
    </source>
</evidence>
<keyword evidence="3" id="KW-0804">Transcription</keyword>
<protein>
    <submittedName>
        <fullName evidence="6">TetR/AcrR family transcriptional regulator</fullName>
    </submittedName>
</protein>
<dbReference type="PANTHER" id="PTHR30055:SF234">
    <property type="entry name" value="HTH-TYPE TRANSCRIPTIONAL REGULATOR BETI"/>
    <property type="match status" value="1"/>
</dbReference>
<feature type="domain" description="HTH tetR-type" evidence="5">
    <location>
        <begin position="1"/>
        <end position="55"/>
    </location>
</feature>
<evidence type="ECO:0000259" key="5">
    <source>
        <dbReference type="PROSITE" id="PS50977"/>
    </source>
</evidence>
<keyword evidence="1" id="KW-0805">Transcription regulation</keyword>
<keyword evidence="7" id="KW-1185">Reference proteome</keyword>
<organism evidence="6 7">
    <name type="scientific">Lolliginicoccus lacisalsi</name>
    <dbReference type="NCBI Taxonomy" id="2742202"/>
    <lineage>
        <taxon>Bacteria</taxon>
        <taxon>Bacillati</taxon>
        <taxon>Actinomycetota</taxon>
        <taxon>Actinomycetes</taxon>
        <taxon>Mycobacteriales</taxon>
        <taxon>Hoyosellaceae</taxon>
        <taxon>Lolliginicoccus</taxon>
    </lineage>
</organism>
<evidence type="ECO:0000313" key="6">
    <source>
        <dbReference type="EMBL" id="MBD8506681.1"/>
    </source>
</evidence>
<dbReference type="PROSITE" id="PS50977">
    <property type="entry name" value="HTH_TETR_2"/>
    <property type="match status" value="1"/>
</dbReference>
<dbReference type="InterPro" id="IPR009057">
    <property type="entry name" value="Homeodomain-like_sf"/>
</dbReference>
<dbReference type="EMBL" id="JACYWE010000005">
    <property type="protein sequence ID" value="MBD8506681.1"/>
    <property type="molecule type" value="Genomic_DNA"/>
</dbReference>
<dbReference type="InterPro" id="IPR050109">
    <property type="entry name" value="HTH-type_TetR-like_transc_reg"/>
</dbReference>